<organism evidence="1 2">
    <name type="scientific">Pseudomonas mosselii</name>
    <dbReference type="NCBI Taxonomy" id="78327"/>
    <lineage>
        <taxon>Bacteria</taxon>
        <taxon>Pseudomonadati</taxon>
        <taxon>Pseudomonadota</taxon>
        <taxon>Gammaproteobacteria</taxon>
        <taxon>Pseudomonadales</taxon>
        <taxon>Pseudomonadaceae</taxon>
        <taxon>Pseudomonas</taxon>
    </lineage>
</organism>
<dbReference type="AlphaFoldDB" id="A0A5R8YK85"/>
<name>A0A5R8YK85_9PSED</name>
<evidence type="ECO:0000313" key="1">
    <source>
        <dbReference type="EMBL" id="TLP52962.1"/>
    </source>
</evidence>
<sequence length="84" mass="9187">MSDDLKSCTTVGNETCLELFRVQPGIPMERVLDEISVLLGCIRHLSTEAEMEGDLLAGSAARILSDMAKALINDLERGMNRALH</sequence>
<comment type="caution">
    <text evidence="1">The sequence shown here is derived from an EMBL/GenBank/DDBJ whole genome shotgun (WGS) entry which is preliminary data.</text>
</comment>
<dbReference type="Pfam" id="PF11275">
    <property type="entry name" value="DUF3077"/>
    <property type="match status" value="1"/>
</dbReference>
<protein>
    <submittedName>
        <fullName evidence="1">DUF3077 domain-containing protein</fullName>
    </submittedName>
</protein>
<proteinExistence type="predicted"/>
<dbReference type="OrthoDB" id="6927860at2"/>
<reference evidence="1 2" key="1">
    <citation type="submission" date="2019-05" db="EMBL/GenBank/DDBJ databases">
        <title>Pseudomonas sp. SC006 isolated from lettuce that can produce HBGAs.</title>
        <authorList>
            <person name="Wang D."/>
            <person name="Liao N."/>
            <person name="Liu D."/>
            <person name="Zhang Z."/>
            <person name="Zou S."/>
        </authorList>
    </citation>
    <scope>NUCLEOTIDE SEQUENCE [LARGE SCALE GENOMIC DNA]</scope>
    <source>
        <strain evidence="1 2">SC006</strain>
    </source>
</reference>
<gene>
    <name evidence="1" type="ORF">FEM01_23625</name>
</gene>
<evidence type="ECO:0000313" key="2">
    <source>
        <dbReference type="Proteomes" id="UP000309819"/>
    </source>
</evidence>
<dbReference type="EMBL" id="VAUO01000025">
    <property type="protein sequence ID" value="TLP52962.1"/>
    <property type="molecule type" value="Genomic_DNA"/>
</dbReference>
<dbReference type="Proteomes" id="UP000309819">
    <property type="component" value="Unassembled WGS sequence"/>
</dbReference>
<dbReference type="RefSeq" id="WP_138221841.1">
    <property type="nucleotide sequence ID" value="NZ_VAUO01000025.1"/>
</dbReference>
<dbReference type="InterPro" id="IPR021427">
    <property type="entry name" value="DUF3077"/>
</dbReference>
<accession>A0A5R8YK85</accession>
<keyword evidence="2" id="KW-1185">Reference proteome</keyword>